<dbReference type="GO" id="GO:0006874">
    <property type="term" value="P:intracellular calcium ion homeostasis"/>
    <property type="evidence" value="ECO:0007669"/>
    <property type="project" value="TreeGrafter"/>
</dbReference>
<feature type="transmembrane region" description="Helical" evidence="5">
    <location>
        <begin position="17"/>
        <end position="35"/>
    </location>
</feature>
<name>A0A644SWT8_9ZZZZ</name>
<evidence type="ECO:0000313" key="7">
    <source>
        <dbReference type="EMBL" id="MPL59179.1"/>
    </source>
</evidence>
<evidence type="ECO:0000256" key="1">
    <source>
        <dbReference type="ARBA" id="ARBA00004141"/>
    </source>
</evidence>
<evidence type="ECO:0000256" key="2">
    <source>
        <dbReference type="ARBA" id="ARBA00022692"/>
    </source>
</evidence>
<evidence type="ECO:0000259" key="6">
    <source>
        <dbReference type="Pfam" id="PF01699"/>
    </source>
</evidence>
<feature type="transmembrane region" description="Helical" evidence="5">
    <location>
        <begin position="265"/>
        <end position="290"/>
    </location>
</feature>
<feature type="transmembrane region" description="Helical" evidence="5">
    <location>
        <begin position="130"/>
        <end position="147"/>
    </location>
</feature>
<dbReference type="EMBL" id="VSSQ01000009">
    <property type="protein sequence ID" value="MPL59179.1"/>
    <property type="molecule type" value="Genomic_DNA"/>
</dbReference>
<dbReference type="PANTHER" id="PTHR10846">
    <property type="entry name" value="SODIUM/POTASSIUM/CALCIUM EXCHANGER"/>
    <property type="match status" value="1"/>
</dbReference>
<dbReference type="AlphaFoldDB" id="A0A644SWT8"/>
<comment type="subcellular location">
    <subcellularLocation>
        <location evidence="1">Membrane</location>
        <topology evidence="1">Multi-pass membrane protein</topology>
    </subcellularLocation>
</comment>
<feature type="domain" description="Sodium/calcium exchanger membrane region" evidence="6">
    <location>
        <begin position="201"/>
        <end position="339"/>
    </location>
</feature>
<feature type="transmembrane region" description="Helical" evidence="5">
    <location>
        <begin position="86"/>
        <end position="110"/>
    </location>
</feature>
<comment type="caution">
    <text evidence="7">The sequence shown here is derived from an EMBL/GenBank/DDBJ whole genome shotgun (WGS) entry which is preliminary data.</text>
</comment>
<reference evidence="7" key="1">
    <citation type="submission" date="2019-08" db="EMBL/GenBank/DDBJ databases">
        <authorList>
            <person name="Kucharzyk K."/>
            <person name="Murdoch R.W."/>
            <person name="Higgins S."/>
            <person name="Loffler F."/>
        </authorList>
    </citation>
    <scope>NUCLEOTIDE SEQUENCE</scope>
</reference>
<evidence type="ECO:0000256" key="3">
    <source>
        <dbReference type="ARBA" id="ARBA00022989"/>
    </source>
</evidence>
<proteinExistence type="predicted"/>
<feature type="transmembrane region" description="Helical" evidence="5">
    <location>
        <begin position="197"/>
        <end position="219"/>
    </location>
</feature>
<dbReference type="InterPro" id="IPR004481">
    <property type="entry name" value="K/Na/Ca-exchanger"/>
</dbReference>
<dbReference type="InterPro" id="IPR044880">
    <property type="entry name" value="NCX_ion-bd_dom_sf"/>
</dbReference>
<gene>
    <name evidence="7" type="ORF">SDC9_04727</name>
</gene>
<organism evidence="7">
    <name type="scientific">bioreactor metagenome</name>
    <dbReference type="NCBI Taxonomy" id="1076179"/>
    <lineage>
        <taxon>unclassified sequences</taxon>
        <taxon>metagenomes</taxon>
        <taxon>ecological metagenomes</taxon>
    </lineage>
</organism>
<sequence length="345" mass="37048">MDIPKAYVRSGSLLSDLVMLLIGLGIILMSAEVFTNGVEWLGKHLHLGAGAVGSVLAAVGTALPETMVPIIAFLGMGGKENTAEVGIGAILGAPFMLVTLAFFVSGAAALIFRRNNKPLFINTTVIKRDLSFFLWVYGLAILASFLPTRELKLAVAALLPLLYIIYVIKTVRNSLGTEDHGHLAPLYFAQRKSEPSLIIILIQLVFALLGMVAGARAFVDAVQSIAQVTGISALVLSLIITPVATELPEKFNSVIWLKRGKDTLALGNITGAMVFQSSTIPALGIALTTWQLEPSALWSAILALGSGLFIYTILRRRGMLCPLHLMMGGGFYLLFIITLLRLNFL</sequence>
<dbReference type="PANTHER" id="PTHR10846:SF8">
    <property type="entry name" value="INNER MEMBRANE PROTEIN YRBG"/>
    <property type="match status" value="1"/>
</dbReference>
<dbReference type="Gene3D" id="1.20.1420.30">
    <property type="entry name" value="NCX, central ion-binding region"/>
    <property type="match status" value="1"/>
</dbReference>
<keyword evidence="2 5" id="KW-0812">Transmembrane</keyword>
<dbReference type="GO" id="GO:0008273">
    <property type="term" value="F:calcium, potassium:sodium antiporter activity"/>
    <property type="evidence" value="ECO:0007669"/>
    <property type="project" value="TreeGrafter"/>
</dbReference>
<feature type="transmembrane region" description="Helical" evidence="5">
    <location>
        <begin position="47"/>
        <end position="74"/>
    </location>
</feature>
<feature type="transmembrane region" description="Helical" evidence="5">
    <location>
        <begin position="296"/>
        <end position="314"/>
    </location>
</feature>
<dbReference type="GO" id="GO:0005886">
    <property type="term" value="C:plasma membrane"/>
    <property type="evidence" value="ECO:0007669"/>
    <property type="project" value="TreeGrafter"/>
</dbReference>
<keyword evidence="4 5" id="KW-0472">Membrane</keyword>
<evidence type="ECO:0000256" key="5">
    <source>
        <dbReference type="SAM" id="Phobius"/>
    </source>
</evidence>
<accession>A0A644SWT8</accession>
<evidence type="ECO:0000256" key="4">
    <source>
        <dbReference type="ARBA" id="ARBA00023136"/>
    </source>
</evidence>
<feature type="transmembrane region" description="Helical" evidence="5">
    <location>
        <begin position="153"/>
        <end position="171"/>
    </location>
</feature>
<feature type="transmembrane region" description="Helical" evidence="5">
    <location>
        <begin position="225"/>
        <end position="244"/>
    </location>
</feature>
<keyword evidence="3 5" id="KW-1133">Transmembrane helix</keyword>
<feature type="transmembrane region" description="Helical" evidence="5">
    <location>
        <begin position="321"/>
        <end position="342"/>
    </location>
</feature>
<dbReference type="Pfam" id="PF01699">
    <property type="entry name" value="Na_Ca_ex"/>
    <property type="match status" value="2"/>
</dbReference>
<protein>
    <recommendedName>
        <fullName evidence="6">Sodium/calcium exchanger membrane region domain-containing protein</fullName>
    </recommendedName>
</protein>
<dbReference type="InterPro" id="IPR004837">
    <property type="entry name" value="NaCa_Exmemb"/>
</dbReference>
<feature type="domain" description="Sodium/calcium exchanger membrane region" evidence="6">
    <location>
        <begin position="17"/>
        <end position="168"/>
    </location>
</feature>
<dbReference type="GO" id="GO:0005262">
    <property type="term" value="F:calcium channel activity"/>
    <property type="evidence" value="ECO:0007669"/>
    <property type="project" value="TreeGrafter"/>
</dbReference>